<accession>A0A841MW38</accession>
<name>A0A841MW38_9FLAO</name>
<dbReference type="Proteomes" id="UP000589738">
    <property type="component" value="Unassembled WGS sequence"/>
</dbReference>
<reference evidence="1 2" key="1">
    <citation type="submission" date="2020-08" db="EMBL/GenBank/DDBJ databases">
        <title>Functional genomics of gut bacteria from endangered species of beetles.</title>
        <authorList>
            <person name="Carlos-Shanley C."/>
        </authorList>
    </citation>
    <scope>NUCLEOTIDE SEQUENCE [LARGE SCALE GENOMIC DNA]</scope>
    <source>
        <strain evidence="1 2">S00136</strain>
    </source>
</reference>
<evidence type="ECO:0000313" key="1">
    <source>
        <dbReference type="EMBL" id="MBB6369176.1"/>
    </source>
</evidence>
<protein>
    <recommendedName>
        <fullName evidence="3">Lipoprotein</fullName>
    </recommendedName>
</protein>
<gene>
    <name evidence="1" type="ORF">HNP36_000229</name>
</gene>
<dbReference type="RefSeq" id="WP_184161518.1">
    <property type="nucleotide sequence ID" value="NZ_JACHLC010000001.1"/>
</dbReference>
<comment type="caution">
    <text evidence="1">The sequence shown here is derived from an EMBL/GenBank/DDBJ whole genome shotgun (WGS) entry which is preliminary data.</text>
</comment>
<proteinExistence type="predicted"/>
<dbReference type="AlphaFoldDB" id="A0A841MW38"/>
<evidence type="ECO:0000313" key="2">
    <source>
        <dbReference type="Proteomes" id="UP000589738"/>
    </source>
</evidence>
<keyword evidence="2" id="KW-1185">Reference proteome</keyword>
<dbReference type="PROSITE" id="PS51257">
    <property type="entry name" value="PROKAR_LIPOPROTEIN"/>
    <property type="match status" value="1"/>
</dbReference>
<evidence type="ECO:0008006" key="3">
    <source>
        <dbReference type="Google" id="ProtNLM"/>
    </source>
</evidence>
<dbReference type="EMBL" id="JACHLC010000001">
    <property type="protein sequence ID" value="MBB6369176.1"/>
    <property type="molecule type" value="Genomic_DNA"/>
</dbReference>
<sequence length="190" mass="22323">MIKNIVVMMAVVFFISCNGQKNAEFIGRAYGVFDLNKITFKENPDHLLSKVEKYYQLPTEKTVDGKLLAYKIYRILPEYVTEGMFSFKNIKLKKRKIVDFYVDPSKQLKEVEFSAYLTEKEYRDLLGGRKEFKDITPENVRKFNNNKYEILQSTDHGRQVETTFYILKSKDEGEPGTDYFLRVSVKSITF</sequence>
<organism evidence="1 2">
    <name type="scientific">Chryseobacterium shigense</name>
    <dbReference type="NCBI Taxonomy" id="297244"/>
    <lineage>
        <taxon>Bacteria</taxon>
        <taxon>Pseudomonadati</taxon>
        <taxon>Bacteroidota</taxon>
        <taxon>Flavobacteriia</taxon>
        <taxon>Flavobacteriales</taxon>
        <taxon>Weeksellaceae</taxon>
        <taxon>Chryseobacterium group</taxon>
        <taxon>Chryseobacterium</taxon>
    </lineage>
</organism>